<dbReference type="Proteomes" id="UP000015104">
    <property type="component" value="Unassembled WGS sequence"/>
</dbReference>
<organism evidence="1 2">
    <name type="scientific">Tetranychus urticae</name>
    <name type="common">Two-spotted spider mite</name>
    <dbReference type="NCBI Taxonomy" id="32264"/>
    <lineage>
        <taxon>Eukaryota</taxon>
        <taxon>Metazoa</taxon>
        <taxon>Ecdysozoa</taxon>
        <taxon>Arthropoda</taxon>
        <taxon>Chelicerata</taxon>
        <taxon>Arachnida</taxon>
        <taxon>Acari</taxon>
        <taxon>Acariformes</taxon>
        <taxon>Trombidiformes</taxon>
        <taxon>Prostigmata</taxon>
        <taxon>Eleutherengona</taxon>
        <taxon>Raphignathae</taxon>
        <taxon>Tetranychoidea</taxon>
        <taxon>Tetranychidae</taxon>
        <taxon>Tetranychus</taxon>
    </lineage>
</organism>
<dbReference type="EMBL" id="CAEY01001042">
    <property type="status" value="NOT_ANNOTATED_CDS"/>
    <property type="molecule type" value="Genomic_DNA"/>
</dbReference>
<sequence length="56" mass="6808">MCNLAKRFLKDWMDRIKLDFFYFKSKDKLNELEEIWAALLKTKIQTQTAHQVTWAT</sequence>
<proteinExistence type="predicted"/>
<reference evidence="1" key="2">
    <citation type="submission" date="2015-06" db="UniProtKB">
        <authorList>
            <consortium name="EnsemblMetazoa"/>
        </authorList>
    </citation>
    <scope>IDENTIFICATION</scope>
</reference>
<name>T1L3R3_TETUR</name>
<reference evidence="2" key="1">
    <citation type="submission" date="2011-08" db="EMBL/GenBank/DDBJ databases">
        <authorList>
            <person name="Rombauts S."/>
        </authorList>
    </citation>
    <scope>NUCLEOTIDE SEQUENCE</scope>
    <source>
        <strain evidence="2">London</strain>
    </source>
</reference>
<dbReference type="HOGENOM" id="CLU_3016844_0_0_1"/>
<keyword evidence="2" id="KW-1185">Reference proteome</keyword>
<evidence type="ECO:0000313" key="2">
    <source>
        <dbReference type="Proteomes" id="UP000015104"/>
    </source>
</evidence>
<dbReference type="AlphaFoldDB" id="T1L3R3"/>
<dbReference type="EnsemblMetazoa" id="tetur36g00830.1">
    <property type="protein sequence ID" value="tetur36g00830.1"/>
    <property type="gene ID" value="tetur36g00830"/>
</dbReference>
<accession>T1L3R3</accession>
<protein>
    <submittedName>
        <fullName evidence="1">Uncharacterized protein</fullName>
    </submittedName>
</protein>
<evidence type="ECO:0000313" key="1">
    <source>
        <dbReference type="EnsemblMetazoa" id="tetur36g00830.1"/>
    </source>
</evidence>